<evidence type="ECO:0000313" key="2">
    <source>
        <dbReference type="Proteomes" id="UP000202176"/>
    </source>
</evidence>
<organism evidence="1 2">
    <name type="scientific">Pithovirus sibericum</name>
    <dbReference type="NCBI Taxonomy" id="1450746"/>
    <lineage>
        <taxon>Viruses</taxon>
        <taxon>Pithoviruses</taxon>
        <taxon>Orthopithovirinae</taxon>
        <taxon>Alphapithovirus</taxon>
        <taxon>Alphapithovirus sibericum</taxon>
    </lineage>
</organism>
<protein>
    <submittedName>
        <fullName evidence="1">Uncharacterized protein</fullName>
    </submittedName>
</protein>
<evidence type="ECO:0000313" key="1">
    <source>
        <dbReference type="EMBL" id="AHH01861.1"/>
    </source>
</evidence>
<dbReference type="GeneID" id="18266322"/>
<proteinExistence type="predicted"/>
<name>W5S561_9VIRU</name>
<dbReference type="Pfam" id="PF19114">
    <property type="entry name" value="EsV_1_7_cys"/>
    <property type="match status" value="2"/>
</dbReference>
<accession>W5S561</accession>
<dbReference type="EMBL" id="KF740664">
    <property type="protein sequence ID" value="AHH01861.1"/>
    <property type="molecule type" value="Genomic_DNA"/>
</dbReference>
<keyword evidence="2" id="KW-1185">Reference proteome</keyword>
<sequence>MFEFVKQMASCRFAGCNKAARFGYSPKSGIVYCLNHRFPLMMDIVQFHLDCLCLQWGRIPAPSSYKGNGPIRHFKSKVPVKCSKKGCVREAKFGRWKGNCVSRCSAHIRKNMLFFEQQPERKIQKKRRTSTRKLSNFGIEV</sequence>
<dbReference type="Proteomes" id="UP000202176">
    <property type="component" value="Segment"/>
</dbReference>
<reference evidence="1 2" key="1">
    <citation type="journal article" date="2014" name="Proc. Natl. Acad. Sci. U.S.A.">
        <title>Thirty-thousand-year-old distant relative of giant icosahedral DNA viruses with a pandoravirus morphology.</title>
        <authorList>
            <person name="Legendre M."/>
            <person name="Bartoli J."/>
            <person name="Shmakova L."/>
            <person name="Jeudy S."/>
            <person name="Labadie K."/>
            <person name="Adrait A."/>
            <person name="Lescot M."/>
            <person name="Poirot O."/>
            <person name="Bertaux L."/>
            <person name="Bruley C."/>
            <person name="Coute Y."/>
            <person name="Rivkina E."/>
            <person name="Abergel C."/>
            <person name="Claverie J.M."/>
        </authorList>
    </citation>
    <scope>NUCLEOTIDE SEQUENCE [LARGE SCALE GENOMIC DNA]</scope>
    <source>
        <strain evidence="1">P1084-T</strain>
    </source>
</reference>
<gene>
    <name evidence="1" type="ORF">pv_294</name>
</gene>
<dbReference type="SMART" id="SM01425">
    <property type="entry name" value="EsV_1_7"/>
    <property type="match status" value="2"/>
</dbReference>
<dbReference type="RefSeq" id="YP_009001196.1">
    <property type="nucleotide sequence ID" value="NC_023423.1"/>
</dbReference>
<dbReference type="InterPro" id="IPR043822">
    <property type="entry name" value="EsV_1_7_cys"/>
</dbReference>
<dbReference type="KEGG" id="vg:18266322"/>